<evidence type="ECO:0000313" key="4">
    <source>
        <dbReference type="Proteomes" id="UP000323067"/>
    </source>
</evidence>
<evidence type="ECO:0000256" key="1">
    <source>
        <dbReference type="SAM" id="MobiDB-lite"/>
    </source>
</evidence>
<dbReference type="Pfam" id="PF20253">
    <property type="entry name" value="DUF6604"/>
    <property type="match status" value="1"/>
</dbReference>
<proteinExistence type="predicted"/>
<dbReference type="EMBL" id="CP023326">
    <property type="protein sequence ID" value="ATY66351.1"/>
    <property type="molecule type" value="Genomic_DNA"/>
</dbReference>
<dbReference type="PANTHER" id="PTHR38795">
    <property type="entry name" value="DUF6604 DOMAIN-CONTAINING PROTEIN"/>
    <property type="match status" value="1"/>
</dbReference>
<dbReference type="VEuPathDB" id="FungiDB:A9K55_001216"/>
<dbReference type="Proteomes" id="UP000323067">
    <property type="component" value="Chromosome iii"/>
</dbReference>
<organism evidence="3 4">
    <name type="scientific">Cordyceps militaris</name>
    <name type="common">Caterpillar fungus</name>
    <name type="synonym">Clavaria militaris</name>
    <dbReference type="NCBI Taxonomy" id="73501"/>
    <lineage>
        <taxon>Eukaryota</taxon>
        <taxon>Fungi</taxon>
        <taxon>Dikarya</taxon>
        <taxon>Ascomycota</taxon>
        <taxon>Pezizomycotina</taxon>
        <taxon>Sordariomycetes</taxon>
        <taxon>Hypocreomycetidae</taxon>
        <taxon>Hypocreales</taxon>
        <taxon>Cordycipitaceae</taxon>
        <taxon>Cordyceps</taxon>
    </lineage>
</organism>
<sequence>MPLSSLKGIYRNYKADTDVVASWLATTAEQHGYRVGGASAANPAATGGRLKGKARKQAKATVPAPTHGASIENKAKHIIKVRDFEALAVYIAGLGSTVRIPSFFTEALRRVISVRRSFAEHLASAGVNITLRSEVTHSYFVEQLEKVWQILSPAVHITTATINATVTGQDDRDEQGNRRAKALASNGTIVSSIFSALRVYHPSKRFQDEADVPRPAPVETTFAAEQGDSVLDIIFALTTLLNDYADIRAEIRALWTEHASGRLDLAAASVATNTAIEMARSMEDEMTPLFNKSGASGIDILDKEMPQDPYNLAAYDMADVCLINMLTLLSSYAASVDPQGTFLQTYNGKFGWYDESLGGKGQTKRQQWTQDMTAVLQLMPDLNFLVRALGHLSVVDELTRGLAYVMDDGKRRAKLWLAFALQIYVDILHDFVPGCDGLGEMQAEMRRIKHAMLSVPASDRHRATVLRAAGLWDTDPIWAAVTTLMPQAHAAPFKFLRRNPVYCGLFVHHVRSTRQTSGLFYAATPGALLGVVQLYHALHNERLLPKDCIWDDLQELWTLQGDASFFVGDPPTTKEAYFSNYSLSIGTSATHWAAASSRRKGKGKQPPVKIHSDNRRNLMPIGYLSLTVNHRLEHPGARVPWSPEAVQDVLVEGVSRRHTDSRSRLQRGGKDKVDVAKARIAELSPAGLVREVAEAIQHEKRGLCFDFFIMHNQVWSFLKVLREALQAIVPTIAQGGSDAETLPFVPGFCFSAAAGKSLDRAVVPVANDALLRTAADVMKMFVRDGGGSAVRMAADREVSLKEVESLGQDPWKLG</sequence>
<dbReference type="OrthoDB" id="4870363at2759"/>
<feature type="domain" description="DUF6604" evidence="2">
    <location>
        <begin position="11"/>
        <end position="288"/>
    </location>
</feature>
<dbReference type="PANTHER" id="PTHR38795:SF1">
    <property type="entry name" value="DUF6604 DOMAIN-CONTAINING PROTEIN"/>
    <property type="match status" value="1"/>
</dbReference>
<dbReference type="AlphaFoldDB" id="A0A2H4STC2"/>
<gene>
    <name evidence="3" type="ORF">A9K55_001216</name>
</gene>
<feature type="region of interest" description="Disordered" evidence="1">
    <location>
        <begin position="44"/>
        <end position="66"/>
    </location>
</feature>
<evidence type="ECO:0000259" key="2">
    <source>
        <dbReference type="Pfam" id="PF20253"/>
    </source>
</evidence>
<name>A0A2H4STC2_CORMI</name>
<protein>
    <recommendedName>
        <fullName evidence="2">DUF6604 domain-containing protein</fullName>
    </recommendedName>
</protein>
<evidence type="ECO:0000313" key="3">
    <source>
        <dbReference type="EMBL" id="ATY66351.1"/>
    </source>
</evidence>
<dbReference type="VEuPathDB" id="FungiDB:CCM_08240"/>
<dbReference type="InterPro" id="IPR046539">
    <property type="entry name" value="DUF6604"/>
</dbReference>
<reference evidence="3 4" key="1">
    <citation type="journal article" date="2017" name="BMC Genomics">
        <title>Chromosome level assembly and secondary metabolite potential of the parasitic fungus Cordyceps militaris.</title>
        <authorList>
            <person name="Kramer G.J."/>
            <person name="Nodwell J.R."/>
        </authorList>
    </citation>
    <scope>NUCLEOTIDE SEQUENCE [LARGE SCALE GENOMIC DNA]</scope>
    <source>
        <strain evidence="3 4">ATCC 34164</strain>
    </source>
</reference>
<accession>A0A2H4STC2</accession>